<keyword evidence="1" id="KW-0732">Signal</keyword>
<dbReference type="EMBL" id="JAQQWN010000008">
    <property type="protein sequence ID" value="KAK8070461.1"/>
    <property type="molecule type" value="Genomic_DNA"/>
</dbReference>
<organism evidence="2 3">
    <name type="scientific">Apiospora hydei</name>
    <dbReference type="NCBI Taxonomy" id="1337664"/>
    <lineage>
        <taxon>Eukaryota</taxon>
        <taxon>Fungi</taxon>
        <taxon>Dikarya</taxon>
        <taxon>Ascomycota</taxon>
        <taxon>Pezizomycotina</taxon>
        <taxon>Sordariomycetes</taxon>
        <taxon>Xylariomycetidae</taxon>
        <taxon>Amphisphaeriales</taxon>
        <taxon>Apiosporaceae</taxon>
        <taxon>Apiospora</taxon>
    </lineage>
</organism>
<evidence type="ECO:0000313" key="2">
    <source>
        <dbReference type="EMBL" id="KAK8070461.1"/>
    </source>
</evidence>
<dbReference type="GeneID" id="92048039"/>
<reference evidence="2 3" key="1">
    <citation type="submission" date="2023-01" db="EMBL/GenBank/DDBJ databases">
        <title>Analysis of 21 Apiospora genomes using comparative genomics revels a genus with tremendous synthesis potential of carbohydrate active enzymes and secondary metabolites.</title>
        <authorList>
            <person name="Sorensen T."/>
        </authorList>
    </citation>
    <scope>NUCLEOTIDE SEQUENCE [LARGE SCALE GENOMIC DNA]</scope>
    <source>
        <strain evidence="2 3">CBS 114990</strain>
    </source>
</reference>
<evidence type="ECO:0000313" key="3">
    <source>
        <dbReference type="Proteomes" id="UP001433268"/>
    </source>
</evidence>
<evidence type="ECO:0000256" key="1">
    <source>
        <dbReference type="SAM" id="SignalP"/>
    </source>
</evidence>
<keyword evidence="3" id="KW-1185">Reference proteome</keyword>
<gene>
    <name evidence="2" type="ORF">PG997_010664</name>
</gene>
<feature type="chain" id="PRO_5045044003" evidence="1">
    <location>
        <begin position="19"/>
        <end position="222"/>
    </location>
</feature>
<protein>
    <submittedName>
        <fullName evidence="2">Uncharacterized protein</fullName>
    </submittedName>
</protein>
<comment type="caution">
    <text evidence="2">The sequence shown here is derived from an EMBL/GenBank/DDBJ whole genome shotgun (WGS) entry which is preliminary data.</text>
</comment>
<accession>A0ABR1VJI9</accession>
<dbReference type="Proteomes" id="UP001433268">
    <property type="component" value="Unassembled WGS sequence"/>
</dbReference>
<name>A0ABR1VJI9_9PEZI</name>
<feature type="signal peptide" evidence="1">
    <location>
        <begin position="1"/>
        <end position="18"/>
    </location>
</feature>
<sequence>MKTVLIGVMAIFAGVVTAQEAAAVTAAAVLDDAGALEPAAACPTVTKSIVDPACAQNCNNDCRLVTTVTNGCGCPASIPTATLVAPCGGECPNAGCDITYRTKNEACGPPRPTKRTSSTSPTSSPVVITSIIILPPRPTKTSLPCPTVIRTTQPADCTPIRCPIPGCTEHTSLVVPCGCDGPKTIIAVQGASRRARADASLARRRPVSCVRRRRDRRHDEMR</sequence>
<dbReference type="RefSeq" id="XP_066664269.1">
    <property type="nucleotide sequence ID" value="XM_066814979.1"/>
</dbReference>
<proteinExistence type="predicted"/>